<dbReference type="EMBL" id="JACHWY010000001">
    <property type="protein sequence ID" value="MBB3045931.1"/>
    <property type="molecule type" value="Genomic_DNA"/>
</dbReference>
<dbReference type="Pfam" id="PF03938">
    <property type="entry name" value="OmpH"/>
    <property type="match status" value="1"/>
</dbReference>
<feature type="chain" id="PRO_5031298939" evidence="4">
    <location>
        <begin position="23"/>
        <end position="170"/>
    </location>
</feature>
<feature type="signal peptide" evidence="4">
    <location>
        <begin position="1"/>
        <end position="22"/>
    </location>
</feature>
<proteinExistence type="inferred from homology"/>
<protein>
    <submittedName>
        <fullName evidence="5">Outer membrane protein</fullName>
    </submittedName>
</protein>
<dbReference type="GO" id="GO:0051082">
    <property type="term" value="F:unfolded protein binding"/>
    <property type="evidence" value="ECO:0007669"/>
    <property type="project" value="InterPro"/>
</dbReference>
<dbReference type="Gene3D" id="3.30.910.20">
    <property type="entry name" value="Skp domain"/>
    <property type="match status" value="1"/>
</dbReference>
<keyword evidence="2 4" id="KW-0732">Signal</keyword>
<evidence type="ECO:0000313" key="5">
    <source>
        <dbReference type="EMBL" id="MBB3045931.1"/>
    </source>
</evidence>
<dbReference type="InterPro" id="IPR024930">
    <property type="entry name" value="Skp_dom_sf"/>
</dbReference>
<dbReference type="PANTHER" id="PTHR35089">
    <property type="entry name" value="CHAPERONE PROTEIN SKP"/>
    <property type="match status" value="1"/>
</dbReference>
<name>A0A7W4Z5H2_9GAMM</name>
<evidence type="ECO:0000313" key="6">
    <source>
        <dbReference type="Proteomes" id="UP000537130"/>
    </source>
</evidence>
<dbReference type="InterPro" id="IPR005632">
    <property type="entry name" value="Chaperone_Skp"/>
</dbReference>
<accession>A0A7W4Z5H2</accession>
<gene>
    <name evidence="5" type="ORF">FHR99_000167</name>
</gene>
<dbReference type="SMART" id="SM00935">
    <property type="entry name" value="OmpH"/>
    <property type="match status" value="1"/>
</dbReference>
<comment type="caution">
    <text evidence="5">The sequence shown here is derived from an EMBL/GenBank/DDBJ whole genome shotgun (WGS) entry which is preliminary data.</text>
</comment>
<comment type="similarity">
    <text evidence="1">Belongs to the Skp family.</text>
</comment>
<keyword evidence="6" id="KW-1185">Reference proteome</keyword>
<dbReference type="RefSeq" id="WP_183408644.1">
    <property type="nucleotide sequence ID" value="NZ_JACHWY010000001.1"/>
</dbReference>
<keyword evidence="3" id="KW-0175">Coiled coil</keyword>
<dbReference type="PANTHER" id="PTHR35089:SF1">
    <property type="entry name" value="CHAPERONE PROTEIN SKP"/>
    <property type="match status" value="1"/>
</dbReference>
<sequence length="170" mass="18985">MLKLKTVALSLLLAVAASASLAAESIVVLDVQAAILNSDKAQDRLKAMREEKEFKANLKEVEKLQEEHNELVAKLKKDSAVMNQEQLQAQTQKISEKRSDIEHVYRKLKAAEQKLVQEVVQELGPKLQEVVNKMIKDDNIGMILDAKATLHVTNAYNITAKVTDKINQAK</sequence>
<evidence type="ECO:0000256" key="4">
    <source>
        <dbReference type="SAM" id="SignalP"/>
    </source>
</evidence>
<dbReference type="GO" id="GO:0005829">
    <property type="term" value="C:cytosol"/>
    <property type="evidence" value="ECO:0007669"/>
    <property type="project" value="TreeGrafter"/>
</dbReference>
<evidence type="ECO:0000256" key="1">
    <source>
        <dbReference type="ARBA" id="ARBA00009091"/>
    </source>
</evidence>
<feature type="coiled-coil region" evidence="3">
    <location>
        <begin position="31"/>
        <end position="114"/>
    </location>
</feature>
<dbReference type="Proteomes" id="UP000537130">
    <property type="component" value="Unassembled WGS sequence"/>
</dbReference>
<evidence type="ECO:0000256" key="2">
    <source>
        <dbReference type="ARBA" id="ARBA00022729"/>
    </source>
</evidence>
<evidence type="ECO:0000256" key="3">
    <source>
        <dbReference type="SAM" id="Coils"/>
    </source>
</evidence>
<reference evidence="5 6" key="1">
    <citation type="submission" date="2020-08" db="EMBL/GenBank/DDBJ databases">
        <title>Genomic Encyclopedia of Type Strains, Phase III (KMG-III): the genomes of soil and plant-associated and newly described type strains.</title>
        <authorList>
            <person name="Whitman W."/>
        </authorList>
    </citation>
    <scope>NUCLEOTIDE SEQUENCE [LARGE SCALE GENOMIC DNA]</scope>
    <source>
        <strain evidence="5 6">CECT 8654</strain>
    </source>
</reference>
<dbReference type="GO" id="GO:0050821">
    <property type="term" value="P:protein stabilization"/>
    <property type="evidence" value="ECO:0007669"/>
    <property type="project" value="TreeGrafter"/>
</dbReference>
<dbReference type="SUPFAM" id="SSF111384">
    <property type="entry name" value="OmpH-like"/>
    <property type="match status" value="1"/>
</dbReference>
<organism evidence="5 6">
    <name type="scientific">Litorivivens lipolytica</name>
    <dbReference type="NCBI Taxonomy" id="1524264"/>
    <lineage>
        <taxon>Bacteria</taxon>
        <taxon>Pseudomonadati</taxon>
        <taxon>Pseudomonadota</taxon>
        <taxon>Gammaproteobacteria</taxon>
        <taxon>Litorivivens</taxon>
    </lineage>
</organism>
<dbReference type="AlphaFoldDB" id="A0A7W4Z5H2"/>